<keyword evidence="3" id="KW-0804">Transcription</keyword>
<dbReference type="InterPro" id="IPR039187">
    <property type="entry name" value="SNO_AAA"/>
</dbReference>
<dbReference type="Pfam" id="PF13872">
    <property type="entry name" value="AAA_34"/>
    <property type="match status" value="1"/>
</dbReference>
<evidence type="ECO:0000313" key="10">
    <source>
        <dbReference type="Proteomes" id="UP000694425"/>
    </source>
</evidence>
<dbReference type="Gene3D" id="3.40.50.300">
    <property type="entry name" value="P-loop containing nucleotide triphosphate hydrolases"/>
    <property type="match status" value="1"/>
</dbReference>
<protein>
    <recommendedName>
        <fullName evidence="6">Protein strawberry notch homolog 2</fullName>
    </recommendedName>
</protein>
<feature type="region of interest" description="Disordered" evidence="7">
    <location>
        <begin position="570"/>
        <end position="596"/>
    </location>
</feature>
<evidence type="ECO:0000256" key="3">
    <source>
        <dbReference type="ARBA" id="ARBA00023163"/>
    </source>
</evidence>
<name>A0A8C7AKQ1_NEOVI</name>
<accession>A0A8C7AKQ1</accession>
<comment type="subunit">
    <text evidence="5">Interacts with TAL1; this interaction inhibits TAL1 occupancy of the DCSTAMP promoter, leading to the activation of the DCSTAMP promoter by the transcription factor MITF.</text>
</comment>
<dbReference type="InterPro" id="IPR027417">
    <property type="entry name" value="P-loop_NTPase"/>
</dbReference>
<dbReference type="GO" id="GO:0005634">
    <property type="term" value="C:nucleus"/>
    <property type="evidence" value="ECO:0007669"/>
    <property type="project" value="TreeGrafter"/>
</dbReference>
<dbReference type="GO" id="GO:0031490">
    <property type="term" value="F:chromatin DNA binding"/>
    <property type="evidence" value="ECO:0007669"/>
    <property type="project" value="TreeGrafter"/>
</dbReference>
<dbReference type="GO" id="GO:0045944">
    <property type="term" value="P:positive regulation of transcription by RNA polymerase II"/>
    <property type="evidence" value="ECO:0007669"/>
    <property type="project" value="TreeGrafter"/>
</dbReference>
<dbReference type="SUPFAM" id="SSF52540">
    <property type="entry name" value="P-loop containing nucleoside triphosphate hydrolases"/>
    <property type="match status" value="1"/>
</dbReference>
<dbReference type="FunFam" id="3.40.50.300:FF:000342">
    <property type="entry name" value="Protein strawberry notch homolog 2"/>
    <property type="match status" value="1"/>
</dbReference>
<evidence type="ECO:0000256" key="1">
    <source>
        <dbReference type="ARBA" id="ARBA00006992"/>
    </source>
</evidence>
<dbReference type="AlphaFoldDB" id="A0A8C7AKQ1"/>
<dbReference type="GO" id="GO:0030316">
    <property type="term" value="P:osteoclast differentiation"/>
    <property type="evidence" value="ECO:0007669"/>
    <property type="project" value="TreeGrafter"/>
</dbReference>
<feature type="domain" description="Strawberry notch AAA" evidence="8">
    <location>
        <begin position="170"/>
        <end position="461"/>
    </location>
</feature>
<dbReference type="GO" id="GO:0002281">
    <property type="term" value="P:macrophage activation involved in immune response"/>
    <property type="evidence" value="ECO:0007669"/>
    <property type="project" value="TreeGrafter"/>
</dbReference>
<sequence>MSCTRWLPLIPPVFQDSAYLDDLSNASIFSSSVDSLSDIADAPDFLPADSLSQVPTIWDVSTGPAAHEKLLLPTGPWTGLEDPVSSLSSTPLLVSYQSQSQPEEEDEAEEDEGEELGHTETYADYVPSKCECAAHCQPPAGPCQACTAPVGSSRRQGQWPELRAAKIGKQHPDRVVETSTLSSVPPPDITYTLALPASDSGALSALQLEAITYACQQHEVLLPSGQRAGFLIGDGAGVGKGRTVAGIILENYLRGRKKSLWFSVSNDLKYDAERDLRDIDAPGIAVHALSKIKYGDNTTSEGVLFATYSALIGESQAGGQHRTRIRQILEWCGEAFDGVIVFDECHKAKNASSTKMGKAVLDLQNKLPQARVVYASATGASEPRNMIYMSRLGIWGDGTPFRTFEEFLHAIEKRGVGAMEIVAMDMKVSGMYIARQLSFSGVTFRIEEIPLSPAFERVYNRAALLWAEALGVFQQAADWIGLESRKSLWGQFWSAHQRFFKYLCVAAKVSRLVGLAREELARDKCVVIGLQSTGEARTREVLDEKDGQLDCFVSAAEGVFLSLIQKHFPSTKRKRERGAGSKRKRRPRGRGAKAPRLACEAAGVIRISDDSSTESDAGPDSDSHSSPESVLDDDVVILDTVGLPADDRGPLCPLQRDPHGPGVLERVEQLKQDLLAKVRALGRELPVNTLDELIDQLGGPERVAEVSPTYTQALRPLAVTPRLHPAQ</sequence>
<proteinExistence type="inferred from homology"/>
<dbReference type="PANTHER" id="PTHR12706">
    <property type="entry name" value="STRAWBERRY NOTCH-RELATED"/>
    <property type="match status" value="1"/>
</dbReference>
<feature type="region of interest" description="Disordered" evidence="7">
    <location>
        <begin position="608"/>
        <end position="631"/>
    </location>
</feature>
<evidence type="ECO:0000313" key="9">
    <source>
        <dbReference type="Ensembl" id="ENSNVIP00000004949.1"/>
    </source>
</evidence>
<feature type="compositionally biased region" description="Basic residues" evidence="7">
    <location>
        <begin position="570"/>
        <end position="593"/>
    </location>
</feature>
<dbReference type="GeneTree" id="ENSGT00940000159946"/>
<evidence type="ECO:0000256" key="4">
    <source>
        <dbReference type="ARBA" id="ARBA00055221"/>
    </source>
</evidence>
<reference evidence="9" key="1">
    <citation type="submission" date="2025-08" db="UniProtKB">
        <authorList>
            <consortium name="Ensembl"/>
        </authorList>
    </citation>
    <scope>IDENTIFICATION</scope>
</reference>
<evidence type="ECO:0000256" key="2">
    <source>
        <dbReference type="ARBA" id="ARBA00023015"/>
    </source>
</evidence>
<feature type="region of interest" description="Disordered" evidence="7">
    <location>
        <begin position="93"/>
        <end position="116"/>
    </location>
</feature>
<dbReference type="InterPro" id="IPR026741">
    <property type="entry name" value="SNO"/>
</dbReference>
<evidence type="ECO:0000256" key="7">
    <source>
        <dbReference type="SAM" id="MobiDB-lite"/>
    </source>
</evidence>
<evidence type="ECO:0000259" key="8">
    <source>
        <dbReference type="Pfam" id="PF13872"/>
    </source>
</evidence>
<dbReference type="PANTHER" id="PTHR12706:SF5">
    <property type="entry name" value="PROTEIN STRAWBERRY NOTCH HOMOLOG 2"/>
    <property type="match status" value="1"/>
</dbReference>
<comment type="similarity">
    <text evidence="1">Belongs to the SBNO family.</text>
</comment>
<dbReference type="GO" id="GO:0071354">
    <property type="term" value="P:cellular response to interleukin-6"/>
    <property type="evidence" value="ECO:0007669"/>
    <property type="project" value="UniProtKB-ARBA"/>
</dbReference>
<dbReference type="Ensembl" id="ENSNVIT00000005843.1">
    <property type="protein sequence ID" value="ENSNVIP00000004949.1"/>
    <property type="gene ID" value="ENSNVIG00000003145.1"/>
</dbReference>
<dbReference type="GO" id="GO:0042393">
    <property type="term" value="F:histone binding"/>
    <property type="evidence" value="ECO:0007669"/>
    <property type="project" value="TreeGrafter"/>
</dbReference>
<dbReference type="Proteomes" id="UP000694425">
    <property type="component" value="Unplaced"/>
</dbReference>
<reference evidence="9" key="2">
    <citation type="submission" date="2025-09" db="UniProtKB">
        <authorList>
            <consortium name="Ensembl"/>
        </authorList>
    </citation>
    <scope>IDENTIFICATION</scope>
</reference>
<evidence type="ECO:0000256" key="6">
    <source>
        <dbReference type="ARBA" id="ARBA00073423"/>
    </source>
</evidence>
<dbReference type="GO" id="GO:0045892">
    <property type="term" value="P:negative regulation of DNA-templated transcription"/>
    <property type="evidence" value="ECO:0007669"/>
    <property type="project" value="TreeGrafter"/>
</dbReference>
<evidence type="ECO:0000256" key="5">
    <source>
        <dbReference type="ARBA" id="ARBA00063805"/>
    </source>
</evidence>
<feature type="compositionally biased region" description="Acidic residues" evidence="7">
    <location>
        <begin position="102"/>
        <end position="114"/>
    </location>
</feature>
<comment type="function">
    <text evidence="4">Acts as a transcriptional coregulator, that can have both coactivator and corepressor functions. Inhibits the DCSTAMP-repressive activity of TAL1, hence enhancing the access of the transcription factor MITF to the DC-STAMP promoter in osteoclast. Plays a role in bone homeostasis; required as a positive regulator in TNFSF11//RANKL-mediated osteoclast fusion via a DCSTAMP-dependent pathway. May also be required in the regulation of osteoblast differentiation. Involved in the transcriptional corepression of NF-kappaB in macrophages. Plays a role as a regulator in the pro-inflammatory cascade.</text>
</comment>
<organism evidence="9 10">
    <name type="scientific">Neovison vison</name>
    <name type="common">American mink</name>
    <name type="synonym">Mustela vison</name>
    <dbReference type="NCBI Taxonomy" id="452646"/>
    <lineage>
        <taxon>Eukaryota</taxon>
        <taxon>Metazoa</taxon>
        <taxon>Chordata</taxon>
        <taxon>Craniata</taxon>
        <taxon>Vertebrata</taxon>
        <taxon>Euteleostomi</taxon>
        <taxon>Mammalia</taxon>
        <taxon>Eutheria</taxon>
        <taxon>Laurasiatheria</taxon>
        <taxon>Carnivora</taxon>
        <taxon>Caniformia</taxon>
        <taxon>Musteloidea</taxon>
        <taxon>Mustelidae</taxon>
        <taxon>Mustelinae</taxon>
        <taxon>Neogale</taxon>
    </lineage>
</organism>
<keyword evidence="10" id="KW-1185">Reference proteome</keyword>
<dbReference type="GO" id="GO:0050727">
    <property type="term" value="P:regulation of inflammatory response"/>
    <property type="evidence" value="ECO:0007669"/>
    <property type="project" value="TreeGrafter"/>
</dbReference>
<keyword evidence="2" id="KW-0805">Transcription regulation</keyword>